<organism evidence="2">
    <name type="scientific">Schistocephalus solidus</name>
    <name type="common">Tapeworm</name>
    <dbReference type="NCBI Taxonomy" id="70667"/>
    <lineage>
        <taxon>Eukaryota</taxon>
        <taxon>Metazoa</taxon>
        <taxon>Spiralia</taxon>
        <taxon>Lophotrochozoa</taxon>
        <taxon>Platyhelminthes</taxon>
        <taxon>Cestoda</taxon>
        <taxon>Eucestoda</taxon>
        <taxon>Diphyllobothriidea</taxon>
        <taxon>Diphyllobothriidae</taxon>
        <taxon>Schistocephalus</taxon>
    </lineage>
</organism>
<accession>A0A0X3PNA6</accession>
<dbReference type="AlphaFoldDB" id="A0A0X3PNA6"/>
<name>A0A0X3PNA6_SCHSO</name>
<evidence type="ECO:0000313" key="2">
    <source>
        <dbReference type="EMBL" id="JAP53403.1"/>
    </source>
</evidence>
<proteinExistence type="predicted"/>
<evidence type="ECO:0000256" key="1">
    <source>
        <dbReference type="SAM" id="MobiDB-lite"/>
    </source>
</evidence>
<feature type="region of interest" description="Disordered" evidence="1">
    <location>
        <begin position="451"/>
        <end position="470"/>
    </location>
</feature>
<protein>
    <submittedName>
        <fullName evidence="2">Uncharacterized protein</fullName>
    </submittedName>
</protein>
<sequence>MTLDVKNQGMKVKNLKQGFEKNLGELSLLESESEKSGLFNTNLLTWEVKTQTIDAAFQRAQLIITKQNEANAYKYVVERLKIWENESTEDDKREKHQYVAKKVKELSNSEASANIAFKLVILRELLSEINALDETFEVVTKTQSDIERDALIFLRDFTKAEGLDTEWLKALEKYEDTGDSSEATKINVGPNLHEQVLDLKTTPCTQIKTDGTFNSNNLYSECKWEENRVRYTLFPSLTSSTVSTGGFKSHRFAMPEEVQNFYSPLEPFKNGWTTKAQSKQVNIPAGGLHRTAPLNRQNRTDADTGVIRNVVENGSAASASLPEGRQVWNNISKPANVEFEAYSPVSGGKVKPSFFPRSIEKFDPGATKQSLPKVEFHLTAATKLLAMLAESDDKCERMHHPRTKLGQPENPQIYEKPANSTTEWPPQIHPLPRVIYRLARTQTADVLKVKESTVQEPSSQKTDDAKSKTFQTTGCGQPVISYIPTSTDMTSLSKDTNGDSHANKSSCVERASYISQTFW</sequence>
<dbReference type="EMBL" id="GEEE01009822">
    <property type="protein sequence ID" value="JAP53403.1"/>
    <property type="molecule type" value="Transcribed_RNA"/>
</dbReference>
<reference evidence="2" key="1">
    <citation type="submission" date="2016-01" db="EMBL/GenBank/DDBJ databases">
        <title>Reference transcriptome for the parasite Schistocephalus solidus: insights into the molecular evolution of parasitism.</title>
        <authorList>
            <person name="Hebert F.O."/>
            <person name="Grambauer S."/>
            <person name="Barber I."/>
            <person name="Landry C.R."/>
            <person name="Aubin-Horth N."/>
        </authorList>
    </citation>
    <scope>NUCLEOTIDE SEQUENCE</scope>
</reference>
<gene>
    <name evidence="2" type="ORF">TR117221</name>
</gene>
<dbReference type="EMBL" id="GEEE01009123">
    <property type="protein sequence ID" value="JAP54102.1"/>
    <property type="molecule type" value="Transcribed_RNA"/>
</dbReference>